<feature type="domain" description="PHD-type" evidence="6">
    <location>
        <begin position="133"/>
        <end position="181"/>
    </location>
</feature>
<proteinExistence type="predicted"/>
<dbReference type="SUPFAM" id="SSF57903">
    <property type="entry name" value="FYVE/PHD zinc finger"/>
    <property type="match status" value="1"/>
</dbReference>
<feature type="compositionally biased region" description="Low complexity" evidence="5">
    <location>
        <begin position="409"/>
        <end position="422"/>
    </location>
</feature>
<dbReference type="Proteomes" id="UP000654922">
    <property type="component" value="Unassembled WGS sequence"/>
</dbReference>
<comment type="caution">
    <text evidence="8">The sequence shown here is derived from an EMBL/GenBank/DDBJ whole genome shotgun (WGS) entry which is preliminary data.</text>
</comment>
<feature type="compositionally biased region" description="Basic residues" evidence="5">
    <location>
        <begin position="197"/>
        <end position="212"/>
    </location>
</feature>
<dbReference type="CDD" id="cd15545">
    <property type="entry name" value="PHD_BAZ2A_like"/>
    <property type="match status" value="1"/>
</dbReference>
<feature type="region of interest" description="Disordered" evidence="5">
    <location>
        <begin position="276"/>
        <end position="515"/>
    </location>
</feature>
<dbReference type="SMART" id="SM00249">
    <property type="entry name" value="PHD"/>
    <property type="match status" value="1"/>
</dbReference>
<dbReference type="PROSITE" id="PS50016">
    <property type="entry name" value="ZF_PHD_2"/>
    <property type="match status" value="1"/>
</dbReference>
<organism evidence="8 9">
    <name type="scientific">Aspergillus felis</name>
    <dbReference type="NCBI Taxonomy" id="1287682"/>
    <lineage>
        <taxon>Eukaryota</taxon>
        <taxon>Fungi</taxon>
        <taxon>Dikarya</taxon>
        <taxon>Ascomycota</taxon>
        <taxon>Pezizomycotina</taxon>
        <taxon>Eurotiomycetes</taxon>
        <taxon>Eurotiomycetidae</taxon>
        <taxon>Eurotiales</taxon>
        <taxon>Aspergillaceae</taxon>
        <taxon>Aspergillus</taxon>
        <taxon>Aspergillus subgen. Fumigati</taxon>
    </lineage>
</organism>
<evidence type="ECO:0000256" key="2">
    <source>
        <dbReference type="ARBA" id="ARBA00022771"/>
    </source>
</evidence>
<feature type="compositionally biased region" description="Low complexity" evidence="5">
    <location>
        <begin position="432"/>
        <end position="456"/>
    </location>
</feature>
<evidence type="ECO:0000256" key="5">
    <source>
        <dbReference type="SAM" id="MobiDB-lite"/>
    </source>
</evidence>
<dbReference type="InterPro" id="IPR011011">
    <property type="entry name" value="Znf_FYVE_PHD"/>
</dbReference>
<evidence type="ECO:0000259" key="6">
    <source>
        <dbReference type="PROSITE" id="PS50016"/>
    </source>
</evidence>
<dbReference type="GO" id="GO:0008270">
    <property type="term" value="F:zinc ion binding"/>
    <property type="evidence" value="ECO:0007669"/>
    <property type="project" value="UniProtKB-KW"/>
</dbReference>
<gene>
    <name evidence="8" type="ORF">CNMCM5623_008035</name>
</gene>
<dbReference type="PANTHER" id="PTHR12618:SF20">
    <property type="entry name" value="PHD AND RING FINGER DOMAIN-CONTAINING PROTEIN 1"/>
    <property type="match status" value="1"/>
</dbReference>
<keyword evidence="1" id="KW-0479">Metal-binding</keyword>
<evidence type="ECO:0008006" key="10">
    <source>
        <dbReference type="Google" id="ProtNLM"/>
    </source>
</evidence>
<evidence type="ECO:0000256" key="1">
    <source>
        <dbReference type="ARBA" id="ARBA00022723"/>
    </source>
</evidence>
<accession>A0A8H6URD5</accession>
<dbReference type="InterPro" id="IPR013083">
    <property type="entry name" value="Znf_RING/FYVE/PHD"/>
</dbReference>
<evidence type="ECO:0000256" key="3">
    <source>
        <dbReference type="ARBA" id="ARBA00022833"/>
    </source>
</evidence>
<protein>
    <recommendedName>
        <fullName evidence="10">PHD and RING finger domain protein</fullName>
    </recommendedName>
</protein>
<dbReference type="InterPro" id="IPR001841">
    <property type="entry name" value="Znf_RING"/>
</dbReference>
<dbReference type="InterPro" id="IPR019787">
    <property type="entry name" value="Znf_PHD-finger"/>
</dbReference>
<keyword evidence="2 4" id="KW-0863">Zinc-finger</keyword>
<dbReference type="Gene3D" id="3.30.40.10">
    <property type="entry name" value="Zinc/RING finger domain, C3HC4 (zinc finger)"/>
    <property type="match status" value="2"/>
</dbReference>
<evidence type="ECO:0000313" key="9">
    <source>
        <dbReference type="Proteomes" id="UP000654922"/>
    </source>
</evidence>
<dbReference type="Pfam" id="PF00628">
    <property type="entry name" value="PHD"/>
    <property type="match status" value="1"/>
</dbReference>
<dbReference type="EMBL" id="JACBAE010001348">
    <property type="protein sequence ID" value="KAF7162970.1"/>
    <property type="molecule type" value="Genomic_DNA"/>
</dbReference>
<dbReference type="PANTHER" id="PTHR12618">
    <property type="entry name" value="PHD AND RING FINGER DOMAIN-CONTAINING PROTEIN 1"/>
    <property type="match status" value="1"/>
</dbReference>
<name>A0A8H6URD5_9EURO</name>
<feature type="compositionally biased region" description="Low complexity" evidence="5">
    <location>
        <begin position="377"/>
        <end position="387"/>
    </location>
</feature>
<evidence type="ECO:0000259" key="7">
    <source>
        <dbReference type="PROSITE" id="PS50089"/>
    </source>
</evidence>
<dbReference type="OrthoDB" id="8062037at2759"/>
<dbReference type="Pfam" id="PF13639">
    <property type="entry name" value="zf-RING_2"/>
    <property type="match status" value="1"/>
</dbReference>
<keyword evidence="3" id="KW-0862">Zinc</keyword>
<dbReference type="InterPro" id="IPR001965">
    <property type="entry name" value="Znf_PHD"/>
</dbReference>
<dbReference type="SMART" id="SM00184">
    <property type="entry name" value="RING"/>
    <property type="match status" value="1"/>
</dbReference>
<dbReference type="AlphaFoldDB" id="A0A8H6URD5"/>
<feature type="compositionally biased region" description="Basic and acidic residues" evidence="5">
    <location>
        <begin position="186"/>
        <end position="196"/>
    </location>
</feature>
<dbReference type="InterPro" id="IPR047157">
    <property type="entry name" value="PHRF1/Atg35"/>
</dbReference>
<sequence>MADTCIVCLGDLGESASDSLAIAAEAVPRPDLQVEGKSSDASTKTGGLGDNEDAGQIAQLLPCGHILHNNCLKPWVERANSCPICRRSFNIVELSDRLGGPVISSYAVEDRVQVADVDPSMVIDYVDDDLADFQPCLVCGDADNEELLLLCDGCDAPSHTYCLGLDEVPSGPWYCSRCQTQRARALSEDTARSARTHERRTRRTRAQQRRLQSRNQMNSLHWARVWQSVWDHLNLDLDFPFDDDGATARAIQQQRREEANQREFRAWQRRFEVAERQGGSNRFRDTAALLDIEAPRPSRPRVPREPTPEPESLEEMRAWNAFERAREIENNPSAARKRKEPTLSPSPEPTEPERKLKRPRTRRPQELAALALQNGESSRAAAQASARINAEGSSEPSFLQSLLKEVEEASNPSGSNSHGPSAPVSVAPTDHSSIGPSSPSISPAPSNQSSPRLSSTTPPPYPRSRPISPIQLASPAEHSSPPFSPIVSPSGSNNDVRETTPSHIGSSRPRSRIPRAALRLTARSTESSPTRPGLSLEVKSDIQKLVGGALKPYYRSKVVSKDQYTDINRTISRTLYERVGNAQSLDTETKNSFGKIAAEEVKKAIDGLRAKDEDSLADSSS</sequence>
<feature type="region of interest" description="Disordered" evidence="5">
    <location>
        <begin position="186"/>
        <end position="213"/>
    </location>
</feature>
<dbReference type="PROSITE" id="PS50089">
    <property type="entry name" value="ZF_RING_2"/>
    <property type="match status" value="1"/>
</dbReference>
<feature type="compositionally biased region" description="Low complexity" evidence="5">
    <location>
        <begin position="479"/>
        <end position="492"/>
    </location>
</feature>
<dbReference type="SUPFAM" id="SSF57850">
    <property type="entry name" value="RING/U-box"/>
    <property type="match status" value="1"/>
</dbReference>
<feature type="domain" description="RING-type" evidence="7">
    <location>
        <begin position="5"/>
        <end position="86"/>
    </location>
</feature>
<reference evidence="8" key="1">
    <citation type="submission" date="2020-06" db="EMBL/GenBank/DDBJ databases">
        <title>Draft genome sequences of strains closely related to Aspergillus parafelis and Aspergillus hiratsukae.</title>
        <authorList>
            <person name="Dos Santos R.A.C."/>
            <person name="Rivero-Menendez O."/>
            <person name="Steenwyk J.L."/>
            <person name="Mead M.E."/>
            <person name="Goldman G.H."/>
            <person name="Alastruey-Izquierdo A."/>
            <person name="Rokas A."/>
        </authorList>
    </citation>
    <scope>NUCLEOTIDE SEQUENCE</scope>
    <source>
        <strain evidence="8">CNM-CM5623</strain>
    </source>
</reference>
<evidence type="ECO:0000256" key="4">
    <source>
        <dbReference type="PROSITE-ProRule" id="PRU00175"/>
    </source>
</evidence>
<evidence type="ECO:0000313" key="8">
    <source>
        <dbReference type="EMBL" id="KAF7162970.1"/>
    </source>
</evidence>
<feature type="compositionally biased region" description="Polar residues" evidence="5">
    <location>
        <begin position="391"/>
        <end position="400"/>
    </location>
</feature>